<evidence type="ECO:0000313" key="3">
    <source>
        <dbReference type="Proteomes" id="UP000324222"/>
    </source>
</evidence>
<proteinExistence type="predicted"/>
<evidence type="ECO:0000313" key="2">
    <source>
        <dbReference type="EMBL" id="MPC11055.1"/>
    </source>
</evidence>
<reference evidence="2 3" key="1">
    <citation type="submission" date="2019-05" db="EMBL/GenBank/DDBJ databases">
        <title>Another draft genome of Portunus trituberculatus and its Hox gene families provides insights of decapod evolution.</title>
        <authorList>
            <person name="Jeong J.-H."/>
            <person name="Song I."/>
            <person name="Kim S."/>
            <person name="Choi T."/>
            <person name="Kim D."/>
            <person name="Ryu S."/>
            <person name="Kim W."/>
        </authorList>
    </citation>
    <scope>NUCLEOTIDE SEQUENCE [LARGE SCALE GENOMIC DNA]</scope>
    <source>
        <tissue evidence="2">Muscle</tissue>
    </source>
</reference>
<gene>
    <name evidence="2" type="ORF">E2C01_003709</name>
</gene>
<feature type="compositionally biased region" description="Low complexity" evidence="1">
    <location>
        <begin position="60"/>
        <end position="71"/>
    </location>
</feature>
<organism evidence="2 3">
    <name type="scientific">Portunus trituberculatus</name>
    <name type="common">Swimming crab</name>
    <name type="synonym">Neptunus trituberculatus</name>
    <dbReference type="NCBI Taxonomy" id="210409"/>
    <lineage>
        <taxon>Eukaryota</taxon>
        <taxon>Metazoa</taxon>
        <taxon>Ecdysozoa</taxon>
        <taxon>Arthropoda</taxon>
        <taxon>Crustacea</taxon>
        <taxon>Multicrustacea</taxon>
        <taxon>Malacostraca</taxon>
        <taxon>Eumalacostraca</taxon>
        <taxon>Eucarida</taxon>
        <taxon>Decapoda</taxon>
        <taxon>Pleocyemata</taxon>
        <taxon>Brachyura</taxon>
        <taxon>Eubrachyura</taxon>
        <taxon>Portunoidea</taxon>
        <taxon>Portunidae</taxon>
        <taxon>Portuninae</taxon>
        <taxon>Portunus</taxon>
    </lineage>
</organism>
<dbReference type="Proteomes" id="UP000324222">
    <property type="component" value="Unassembled WGS sequence"/>
</dbReference>
<evidence type="ECO:0000256" key="1">
    <source>
        <dbReference type="SAM" id="MobiDB-lite"/>
    </source>
</evidence>
<accession>A0A5B7CPD3</accession>
<dbReference type="EMBL" id="VSRR010000143">
    <property type="protein sequence ID" value="MPC11055.1"/>
    <property type="molecule type" value="Genomic_DNA"/>
</dbReference>
<feature type="region of interest" description="Disordered" evidence="1">
    <location>
        <begin position="43"/>
        <end position="72"/>
    </location>
</feature>
<protein>
    <submittedName>
        <fullName evidence="2">Uncharacterized protein</fullName>
    </submittedName>
</protein>
<comment type="caution">
    <text evidence="2">The sequence shown here is derived from an EMBL/GenBank/DDBJ whole genome shotgun (WGS) entry which is preliminary data.</text>
</comment>
<sequence length="87" mass="8901">MKGVPAMTVTLVVPRGDGGGREMLGGGNFSTLLTLAALQEGKGGHGVPLPPTLDPHKNITTPTTSTSEYSSGLTCYSRVPASLGRPH</sequence>
<dbReference type="AlphaFoldDB" id="A0A5B7CPD3"/>
<keyword evidence="3" id="KW-1185">Reference proteome</keyword>
<name>A0A5B7CPD3_PORTR</name>